<dbReference type="Proteomes" id="UP000321567">
    <property type="component" value="Unassembled WGS sequence"/>
</dbReference>
<organism evidence="4 5">
    <name type="scientific">Pararhodospirillum oryzae</name>
    <dbReference type="NCBI Taxonomy" id="478448"/>
    <lineage>
        <taxon>Bacteria</taxon>
        <taxon>Pseudomonadati</taxon>
        <taxon>Pseudomonadota</taxon>
        <taxon>Alphaproteobacteria</taxon>
        <taxon>Rhodospirillales</taxon>
        <taxon>Rhodospirillaceae</taxon>
        <taxon>Pararhodospirillum</taxon>
    </lineage>
</organism>
<feature type="compositionally biased region" description="Pro residues" evidence="1">
    <location>
        <begin position="194"/>
        <end position="204"/>
    </location>
</feature>
<protein>
    <recommendedName>
        <fullName evidence="3">SPOR domain-containing protein</fullName>
    </recommendedName>
</protein>
<evidence type="ECO:0000256" key="2">
    <source>
        <dbReference type="SAM" id="SignalP"/>
    </source>
</evidence>
<dbReference type="PROSITE" id="PS51257">
    <property type="entry name" value="PROKAR_LIPOPROTEIN"/>
    <property type="match status" value="1"/>
</dbReference>
<dbReference type="AlphaFoldDB" id="A0A512H9R3"/>
<evidence type="ECO:0000313" key="4">
    <source>
        <dbReference type="EMBL" id="GEO82185.1"/>
    </source>
</evidence>
<evidence type="ECO:0000256" key="1">
    <source>
        <dbReference type="SAM" id="MobiDB-lite"/>
    </source>
</evidence>
<dbReference type="Gene3D" id="1.25.40.10">
    <property type="entry name" value="Tetratricopeptide repeat domain"/>
    <property type="match status" value="1"/>
</dbReference>
<dbReference type="RefSeq" id="WP_147164201.1">
    <property type="nucleotide sequence ID" value="NZ_BJZO01000065.1"/>
</dbReference>
<dbReference type="Pfam" id="PF05036">
    <property type="entry name" value="SPOR"/>
    <property type="match status" value="1"/>
</dbReference>
<keyword evidence="5" id="KW-1185">Reference proteome</keyword>
<dbReference type="InterPro" id="IPR007730">
    <property type="entry name" value="SPOR-like_dom"/>
</dbReference>
<dbReference type="SUPFAM" id="SSF48452">
    <property type="entry name" value="TPR-like"/>
    <property type="match status" value="1"/>
</dbReference>
<reference evidence="4 5" key="1">
    <citation type="submission" date="2019-07" db="EMBL/GenBank/DDBJ databases">
        <title>Whole genome shotgun sequence of Rhodospirillum oryzae NBRC 107573.</title>
        <authorList>
            <person name="Hosoyama A."/>
            <person name="Uohara A."/>
            <person name="Ohji S."/>
            <person name="Ichikawa N."/>
        </authorList>
    </citation>
    <scope>NUCLEOTIDE SEQUENCE [LARGE SCALE GENOMIC DNA]</scope>
    <source>
        <strain evidence="4 5">NBRC 107573</strain>
    </source>
</reference>
<dbReference type="GO" id="GO:0042834">
    <property type="term" value="F:peptidoglycan binding"/>
    <property type="evidence" value="ECO:0007669"/>
    <property type="project" value="InterPro"/>
</dbReference>
<dbReference type="InterPro" id="IPR011990">
    <property type="entry name" value="TPR-like_helical_dom_sf"/>
</dbReference>
<gene>
    <name evidence="4" type="ORF">ROR02_23160</name>
</gene>
<evidence type="ECO:0000313" key="5">
    <source>
        <dbReference type="Proteomes" id="UP000321567"/>
    </source>
</evidence>
<dbReference type="EMBL" id="BJZO01000065">
    <property type="protein sequence ID" value="GEO82185.1"/>
    <property type="molecule type" value="Genomic_DNA"/>
</dbReference>
<feature type="domain" description="SPOR" evidence="3">
    <location>
        <begin position="413"/>
        <end position="497"/>
    </location>
</feature>
<proteinExistence type="predicted"/>
<dbReference type="OrthoDB" id="7338235at2"/>
<feature type="region of interest" description="Disordered" evidence="1">
    <location>
        <begin position="156"/>
        <end position="208"/>
    </location>
</feature>
<dbReference type="PROSITE" id="PS51724">
    <property type="entry name" value="SPOR"/>
    <property type="match status" value="1"/>
</dbReference>
<comment type="caution">
    <text evidence="4">The sequence shown here is derived from an EMBL/GenBank/DDBJ whole genome shotgun (WGS) entry which is preliminary data.</text>
</comment>
<accession>A0A512H9R3</accession>
<feature type="compositionally biased region" description="Low complexity" evidence="1">
    <location>
        <begin position="164"/>
        <end position="193"/>
    </location>
</feature>
<feature type="chain" id="PRO_5022225421" description="SPOR domain-containing protein" evidence="2">
    <location>
        <begin position="34"/>
        <end position="497"/>
    </location>
</feature>
<keyword evidence="2" id="KW-0732">Signal</keyword>
<sequence>MKREALRREPVRRAALRCTALGLVLASGLCACAPQDGPAQAIRDDATLLSSDVPAADLALAALAKGEYPRAERFVTRALQANDRDPYALLAAGLLYQNTNRPADAARVYQTLLALRPAEEAAVGSWFRLQKRPITEIASGNLEILNMLPATAQAANGARGEQMASVRPPAPAADASATPASAAGPGPRALVPGSPAPEPSPAPVPRVGGAGGAAMPVVPPASAPVVQSASAAMGAPMAALPGAPPASALSPQATTAVMGRFLGLNRLLTDGLITQEDYAQRREANLGALLPLTHKPPAPGLTRPAPAPDEVEGRLVALRETLQQGAMTPEQHGAERAAILEALLPANPGDHMMIMVPPRTMEDGSAAVNRVRALRAAGLISEAEMAAEVGAIERSVRSSLPGGASRASASTGHAGARANGAHLASYHNEASAREAWAEMSRRYPALRGQSPHYAHVNAGAKGPVVRLLVGPLASPAAVDQLCASLKRAGQYCAPTTL</sequence>
<evidence type="ECO:0000259" key="3">
    <source>
        <dbReference type="PROSITE" id="PS51724"/>
    </source>
</evidence>
<name>A0A512H9R3_9PROT</name>
<dbReference type="InterPro" id="IPR036680">
    <property type="entry name" value="SPOR-like_sf"/>
</dbReference>
<feature type="signal peptide" evidence="2">
    <location>
        <begin position="1"/>
        <end position="33"/>
    </location>
</feature>
<dbReference type="Gene3D" id="3.30.70.1070">
    <property type="entry name" value="Sporulation related repeat"/>
    <property type="match status" value="1"/>
</dbReference>